<dbReference type="EMBL" id="CP005752">
    <property type="protein sequence ID" value="AHH11410.1"/>
    <property type="molecule type" value="Genomic_DNA"/>
</dbReference>
<reference evidence="2" key="1">
    <citation type="submission" date="2013-04" db="EMBL/GenBank/DDBJ databases">
        <title>Comparative Genomics of Relapsing Fever Spirochetes.</title>
        <authorList>
            <person name="Schwan T.G."/>
            <person name="Raffel S.J."/>
            <person name="Porcella S.F."/>
            <person name="Martens C.A."/>
            <person name="Bruno D.P."/>
            <person name="Ricklefs S.M."/>
            <person name="Barbian K.B."/>
        </authorList>
    </citation>
    <scope>NUCLEOTIDE SEQUENCE</scope>
    <source>
        <strain evidence="2">Co53</strain>
        <plasmid evidence="2">unnamed</plasmid>
    </source>
</reference>
<keyword evidence="2" id="KW-0614">Plasmid</keyword>
<feature type="region of interest" description="Disordered" evidence="1">
    <location>
        <begin position="1"/>
        <end position="86"/>
    </location>
</feature>
<proteinExistence type="predicted"/>
<feature type="compositionally biased region" description="Low complexity" evidence="1">
    <location>
        <begin position="34"/>
        <end position="44"/>
    </location>
</feature>
<dbReference type="InterPro" id="IPR004239">
    <property type="entry name" value="DUF228"/>
</dbReference>
<feature type="compositionally biased region" description="Polar residues" evidence="1">
    <location>
        <begin position="1"/>
        <end position="11"/>
    </location>
</feature>
<accession>W5SWY4</accession>
<evidence type="ECO:0000256" key="1">
    <source>
        <dbReference type="SAM" id="MobiDB-lite"/>
    </source>
</evidence>
<feature type="compositionally biased region" description="Basic residues" evidence="1">
    <location>
        <begin position="72"/>
        <end position="81"/>
    </location>
</feature>
<gene>
    <name evidence="2" type="ORF">BCO_0122600</name>
</gene>
<dbReference type="RefSeq" id="WP_025408690.1">
    <property type="nucleotide sequence ID" value="NZ_CP005752.1"/>
</dbReference>
<evidence type="ECO:0000313" key="2">
    <source>
        <dbReference type="EMBL" id="AHH11410.1"/>
    </source>
</evidence>
<organism evidence="2">
    <name type="scientific">Borrelia coriaceae ATCC 43381</name>
    <dbReference type="NCBI Taxonomy" id="1408429"/>
    <lineage>
        <taxon>Bacteria</taxon>
        <taxon>Pseudomonadati</taxon>
        <taxon>Spirochaetota</taxon>
        <taxon>Spirochaetia</taxon>
        <taxon>Spirochaetales</taxon>
        <taxon>Borreliaceae</taxon>
        <taxon>Borrelia</taxon>
    </lineage>
</organism>
<geneLocation type="plasmid" evidence="2">
    <name>unnamed</name>
</geneLocation>
<protein>
    <submittedName>
        <fullName evidence="2">Uncharacterized protein</fullName>
    </submittedName>
</protein>
<dbReference type="Pfam" id="PF02989">
    <property type="entry name" value="DUF228"/>
    <property type="match status" value="1"/>
</dbReference>
<dbReference type="AlphaFoldDB" id="W5SWY4"/>
<dbReference type="HOGENOM" id="CLU_086911_0_0_12"/>
<sequence length="279" mass="31332">MSNKGNHNPSLVPNLGHGTLEPDMYAGMDDNELIETLKQQLQQEQIKEDDEDNDDAQKDEEQGEELQQPSRTRGRSRRKRQAAVLETTEGKSLKDAILKLKKYSKSFNYDERSVFKAKTDFRDKNLTFDAISQSISSSTDKLEEYPAIGFPYKRAVKLKIETSKSDEVQVEVSDGKNMYGICIDIYEHTNVATVIPITNNFEGYVIAKSSSSIQIGDKLDFDSDGEVIKSTGDSQSSIKAIALSSIHTLYLTDDTSKKNSDEYKLYLIKIAIYGNKVVS</sequence>
<name>W5SWY4_9SPIR</name>